<keyword evidence="4" id="KW-0813">Transport</keyword>
<evidence type="ECO:0000256" key="4">
    <source>
        <dbReference type="ARBA" id="ARBA00022448"/>
    </source>
</evidence>
<feature type="transmembrane region" description="Helical" evidence="12">
    <location>
        <begin position="323"/>
        <end position="344"/>
    </location>
</feature>
<feature type="transmembrane region" description="Helical" evidence="12">
    <location>
        <begin position="422"/>
        <end position="442"/>
    </location>
</feature>
<feature type="transmembrane region" description="Helical" evidence="12">
    <location>
        <begin position="364"/>
        <end position="384"/>
    </location>
</feature>
<gene>
    <name evidence="13" type="ORF">KDK92_24295</name>
</gene>
<accession>A0A9J6P9Y4</accession>
<dbReference type="RefSeq" id="WP_250862018.1">
    <property type="nucleotide sequence ID" value="NZ_JAGSOJ010000007.1"/>
</dbReference>
<evidence type="ECO:0000313" key="13">
    <source>
        <dbReference type="EMBL" id="MCM1992852.1"/>
    </source>
</evidence>
<evidence type="ECO:0000256" key="5">
    <source>
        <dbReference type="ARBA" id="ARBA00022449"/>
    </source>
</evidence>
<evidence type="ECO:0000313" key="14">
    <source>
        <dbReference type="Proteomes" id="UP001056429"/>
    </source>
</evidence>
<dbReference type="NCBIfam" id="TIGR00797">
    <property type="entry name" value="matE"/>
    <property type="match status" value="1"/>
</dbReference>
<proteinExistence type="predicted"/>
<dbReference type="GO" id="GO:0042910">
    <property type="term" value="F:xenobiotic transmembrane transporter activity"/>
    <property type="evidence" value="ECO:0007669"/>
    <property type="project" value="InterPro"/>
</dbReference>
<keyword evidence="8 12" id="KW-1133">Transmembrane helix</keyword>
<feature type="transmembrane region" description="Helical" evidence="12">
    <location>
        <begin position="21"/>
        <end position="39"/>
    </location>
</feature>
<evidence type="ECO:0000256" key="7">
    <source>
        <dbReference type="ARBA" id="ARBA00022692"/>
    </source>
</evidence>
<dbReference type="EMBL" id="JAGSOJ010000007">
    <property type="protein sequence ID" value="MCM1992852.1"/>
    <property type="molecule type" value="Genomic_DNA"/>
</dbReference>
<feature type="transmembrane region" description="Helical" evidence="12">
    <location>
        <begin position="164"/>
        <end position="188"/>
    </location>
</feature>
<evidence type="ECO:0000256" key="12">
    <source>
        <dbReference type="SAM" id="Phobius"/>
    </source>
</evidence>
<keyword evidence="10 12" id="KW-0472">Membrane</keyword>
<evidence type="ECO:0000256" key="8">
    <source>
        <dbReference type="ARBA" id="ARBA00022989"/>
    </source>
</evidence>
<evidence type="ECO:0000256" key="9">
    <source>
        <dbReference type="ARBA" id="ARBA00023065"/>
    </source>
</evidence>
<dbReference type="PANTHER" id="PTHR43298">
    <property type="entry name" value="MULTIDRUG RESISTANCE PROTEIN NORM-RELATED"/>
    <property type="match status" value="1"/>
</dbReference>
<evidence type="ECO:0000256" key="10">
    <source>
        <dbReference type="ARBA" id="ARBA00023136"/>
    </source>
</evidence>
<feature type="transmembrane region" description="Helical" evidence="12">
    <location>
        <begin position="93"/>
        <end position="115"/>
    </location>
</feature>
<dbReference type="PIRSF" id="PIRSF006603">
    <property type="entry name" value="DinF"/>
    <property type="match status" value="1"/>
</dbReference>
<comment type="subcellular location">
    <subcellularLocation>
        <location evidence="2">Cell membrane</location>
        <topology evidence="2">Multi-pass membrane protein</topology>
    </subcellularLocation>
</comment>
<protein>
    <recommendedName>
        <fullName evidence="3">Probable multidrug resistance protein NorM</fullName>
    </recommendedName>
    <alternativeName>
        <fullName evidence="11">Multidrug-efflux transporter</fullName>
    </alternativeName>
</protein>
<dbReference type="Pfam" id="PF01554">
    <property type="entry name" value="MatE"/>
    <property type="match status" value="2"/>
</dbReference>
<dbReference type="InterPro" id="IPR002528">
    <property type="entry name" value="MATE_fam"/>
</dbReference>
<dbReference type="GO" id="GO:0006811">
    <property type="term" value="P:monoatomic ion transport"/>
    <property type="evidence" value="ECO:0007669"/>
    <property type="project" value="UniProtKB-KW"/>
</dbReference>
<keyword evidence="5" id="KW-0050">Antiport</keyword>
<evidence type="ECO:0000256" key="1">
    <source>
        <dbReference type="ARBA" id="ARBA00003408"/>
    </source>
</evidence>
<reference evidence="13" key="2">
    <citation type="submission" date="2021-04" db="EMBL/GenBank/DDBJ databases">
        <authorList>
            <person name="Dong X."/>
        </authorList>
    </citation>
    <scope>NUCLEOTIDE SEQUENCE</scope>
    <source>
        <strain evidence="13">ZWT</strain>
    </source>
</reference>
<dbReference type="CDD" id="cd13137">
    <property type="entry name" value="MATE_NorM_like"/>
    <property type="match status" value="1"/>
</dbReference>
<dbReference type="GO" id="GO:0015297">
    <property type="term" value="F:antiporter activity"/>
    <property type="evidence" value="ECO:0007669"/>
    <property type="project" value="UniProtKB-KW"/>
</dbReference>
<keyword evidence="7 12" id="KW-0812">Transmembrane</keyword>
<feature type="transmembrane region" description="Helical" evidence="12">
    <location>
        <begin position="200"/>
        <end position="220"/>
    </location>
</feature>
<dbReference type="Proteomes" id="UP001056429">
    <property type="component" value="Unassembled WGS sequence"/>
</dbReference>
<evidence type="ECO:0000256" key="11">
    <source>
        <dbReference type="ARBA" id="ARBA00031636"/>
    </source>
</evidence>
<feature type="transmembrane region" description="Helical" evidence="12">
    <location>
        <begin position="135"/>
        <end position="157"/>
    </location>
</feature>
<sequence>MGYVKNNKLILKDVMKLALPAIGEMSLYMIVWTVDSIMIGKYGGKDALSAVGMSSQFLYTFVDILIAIGLSVALTSIIARAYGSKNYQKGDEYATHGIILTSVIAITLTLVFYLFCQDILKFCGAKGNVLNLGIKYMRIASIAIFFNMFLTSLNGILRGIGNTFIPFIASGILVLVNLLLDWLLIFGIGGCPELGVEGAAIATMIANIIALSYIVIYFKVKSRIKPRIRYVKNVTFKKISDLLKLAIPSGMQEGAFSICRLINSMMILTLGEVAFAANHITVSIESISFMPGWGVAVAATSLIGQRIGEKDYEGAREYGRMCLILGVLIMGLCGILFLVFSEVIANVFIQENQVDVLKSAKLCIMIASIEQIPTAISMIAGGALKGAGDTKTPFLVSLFSNWVIRMPLMILAVMVFKLDITVIWWITSIQWTIDAILMLRYYKLKFVPLKINKRKVQ</sequence>
<feature type="transmembrane region" description="Helical" evidence="12">
    <location>
        <begin position="59"/>
        <end position="81"/>
    </location>
</feature>
<dbReference type="GO" id="GO:0005886">
    <property type="term" value="C:plasma membrane"/>
    <property type="evidence" value="ECO:0007669"/>
    <property type="project" value="UniProtKB-SubCell"/>
</dbReference>
<reference evidence="13" key="1">
    <citation type="journal article" date="2021" name="mSystems">
        <title>Bacteria and Archaea Synergistically Convert Glycine Betaine to Biogenic Methane in the Formosa Cold Seep of the South China Sea.</title>
        <authorList>
            <person name="Li L."/>
            <person name="Zhang W."/>
            <person name="Zhang S."/>
            <person name="Song L."/>
            <person name="Sun Q."/>
            <person name="Zhang H."/>
            <person name="Xiang H."/>
            <person name="Dong X."/>
        </authorList>
    </citation>
    <scope>NUCLEOTIDE SEQUENCE</scope>
    <source>
        <strain evidence="13">ZWT</strain>
    </source>
</reference>
<dbReference type="InterPro" id="IPR048279">
    <property type="entry name" value="MdtK-like"/>
</dbReference>
<dbReference type="InterPro" id="IPR050222">
    <property type="entry name" value="MATE_MdtK"/>
</dbReference>
<dbReference type="AlphaFoldDB" id="A0A9J6P9Y4"/>
<keyword evidence="9" id="KW-0406">Ion transport</keyword>
<feature type="transmembrane region" description="Helical" evidence="12">
    <location>
        <begin position="396"/>
        <end position="416"/>
    </location>
</feature>
<keyword evidence="14" id="KW-1185">Reference proteome</keyword>
<name>A0A9J6P9Y4_9CLOT</name>
<comment type="function">
    <text evidence="1">Multidrug efflux pump.</text>
</comment>
<keyword evidence="6" id="KW-1003">Cell membrane</keyword>
<evidence type="ECO:0000256" key="2">
    <source>
        <dbReference type="ARBA" id="ARBA00004651"/>
    </source>
</evidence>
<evidence type="ECO:0000256" key="6">
    <source>
        <dbReference type="ARBA" id="ARBA00022475"/>
    </source>
</evidence>
<dbReference type="PANTHER" id="PTHR43298:SF4">
    <property type="entry name" value="DRUG_SODIUM ANTIPORTER"/>
    <property type="match status" value="1"/>
</dbReference>
<comment type="caution">
    <text evidence="13">The sequence shown here is derived from an EMBL/GenBank/DDBJ whole genome shotgun (WGS) entry which is preliminary data.</text>
</comment>
<evidence type="ECO:0000256" key="3">
    <source>
        <dbReference type="ARBA" id="ARBA00020268"/>
    </source>
</evidence>
<organism evidence="13 14">
    <name type="scientific">Oceanirhabdus seepicola</name>
    <dbReference type="NCBI Taxonomy" id="2828781"/>
    <lineage>
        <taxon>Bacteria</taxon>
        <taxon>Bacillati</taxon>
        <taxon>Bacillota</taxon>
        <taxon>Clostridia</taxon>
        <taxon>Eubacteriales</taxon>
        <taxon>Clostridiaceae</taxon>
        <taxon>Oceanirhabdus</taxon>
    </lineage>
</organism>